<evidence type="ECO:0000313" key="9">
    <source>
        <dbReference type="Proteomes" id="UP000034883"/>
    </source>
</evidence>
<gene>
    <name evidence="8" type="ORF">DB32_002629</name>
</gene>
<dbReference type="Pfam" id="PF00950">
    <property type="entry name" value="ABC-3"/>
    <property type="match status" value="1"/>
</dbReference>
<evidence type="ECO:0000256" key="2">
    <source>
        <dbReference type="ARBA" id="ARBA00008034"/>
    </source>
</evidence>
<dbReference type="GO" id="GO:0055085">
    <property type="term" value="P:transmembrane transport"/>
    <property type="evidence" value="ECO:0007669"/>
    <property type="project" value="InterPro"/>
</dbReference>
<dbReference type="Proteomes" id="UP000034883">
    <property type="component" value="Chromosome"/>
</dbReference>
<evidence type="ECO:0000313" key="8">
    <source>
        <dbReference type="EMBL" id="AKF05480.1"/>
    </source>
</evidence>
<dbReference type="PANTHER" id="PTHR30477">
    <property type="entry name" value="ABC-TRANSPORTER METAL-BINDING PROTEIN"/>
    <property type="match status" value="1"/>
</dbReference>
<proteinExistence type="inferred from homology"/>
<feature type="transmembrane region" description="Helical" evidence="7">
    <location>
        <begin position="140"/>
        <end position="158"/>
    </location>
</feature>
<dbReference type="PANTHER" id="PTHR30477:SF0">
    <property type="entry name" value="METAL TRANSPORT SYSTEM MEMBRANE PROTEIN TM_0125-RELATED"/>
    <property type="match status" value="1"/>
</dbReference>
<dbReference type="InterPro" id="IPR037294">
    <property type="entry name" value="ABC_BtuC-like"/>
</dbReference>
<name>A0A0F6W252_9BACT</name>
<dbReference type="Gene3D" id="1.10.3470.10">
    <property type="entry name" value="ABC transporter involved in vitamin B12 uptake, BtuC"/>
    <property type="match status" value="1"/>
</dbReference>
<evidence type="ECO:0000256" key="1">
    <source>
        <dbReference type="ARBA" id="ARBA00004141"/>
    </source>
</evidence>
<protein>
    <submittedName>
        <fullName evidence="8">Zinc ABC transporter, inner membrane permease protein ZnuB</fullName>
    </submittedName>
</protein>
<reference evidence="8 9" key="1">
    <citation type="submission" date="2015-03" db="EMBL/GenBank/DDBJ databases">
        <title>Genome assembly of Sandaracinus amylolyticus DSM 53668.</title>
        <authorList>
            <person name="Sharma G."/>
            <person name="Subramanian S."/>
        </authorList>
    </citation>
    <scope>NUCLEOTIDE SEQUENCE [LARGE SCALE GENOMIC DNA]</scope>
    <source>
        <strain evidence="8 9">DSM 53668</strain>
    </source>
</reference>
<dbReference type="InterPro" id="IPR001626">
    <property type="entry name" value="ABC_TroCD"/>
</dbReference>
<comment type="subcellular location">
    <subcellularLocation>
        <location evidence="6">Cell membrane</location>
        <topology evidence="6">Multi-pass membrane protein</topology>
    </subcellularLocation>
    <subcellularLocation>
        <location evidence="1">Membrane</location>
        <topology evidence="1">Multi-pass membrane protein</topology>
    </subcellularLocation>
</comment>
<evidence type="ECO:0000256" key="7">
    <source>
        <dbReference type="SAM" id="Phobius"/>
    </source>
</evidence>
<feature type="transmembrane region" description="Helical" evidence="7">
    <location>
        <begin position="12"/>
        <end position="34"/>
    </location>
</feature>
<keyword evidence="9" id="KW-1185">Reference proteome</keyword>
<evidence type="ECO:0000256" key="6">
    <source>
        <dbReference type="RuleBase" id="RU003943"/>
    </source>
</evidence>
<evidence type="ECO:0000256" key="4">
    <source>
        <dbReference type="ARBA" id="ARBA00022989"/>
    </source>
</evidence>
<dbReference type="EMBL" id="CP011125">
    <property type="protein sequence ID" value="AKF05480.1"/>
    <property type="molecule type" value="Genomic_DNA"/>
</dbReference>
<feature type="transmembrane region" description="Helical" evidence="7">
    <location>
        <begin position="95"/>
        <end position="114"/>
    </location>
</feature>
<feature type="transmembrane region" description="Helical" evidence="7">
    <location>
        <begin position="250"/>
        <end position="270"/>
    </location>
</feature>
<keyword evidence="3 6" id="KW-0812">Transmembrane</keyword>
<dbReference type="AlphaFoldDB" id="A0A0F6W252"/>
<dbReference type="GO" id="GO:0043190">
    <property type="term" value="C:ATP-binding cassette (ABC) transporter complex"/>
    <property type="evidence" value="ECO:0007669"/>
    <property type="project" value="InterPro"/>
</dbReference>
<sequence length="273" mass="27749">MDWLLEPLSQSFMIRALIAGTIVGGLCATLGVFVVQRGLSFLGDGLAHAAFGGIALGLLIGVAVDRATWVALPFTVAIALGIAWVLRRGKLRGDVAVGVFFSVSFALGVLFLGLRPNDAPPVNVESVLFGSILAISNNDLWVVAGVAVASGLVLAATWSRLAFATFDAELAAIAGVPVAALDSMLLALVAVVIVVAVKTVGIALVSSFIVIPAATARMLGRTLPGVAAYALALGTGGAALGLLLSYHLNVASGATIILTLGVIFGVVLLAKRR</sequence>
<keyword evidence="4 7" id="KW-1133">Transmembrane helix</keyword>
<keyword evidence="6" id="KW-0813">Transport</keyword>
<dbReference type="RefSeq" id="WP_205627047.1">
    <property type="nucleotide sequence ID" value="NZ_CP011125.1"/>
</dbReference>
<evidence type="ECO:0000256" key="5">
    <source>
        <dbReference type="ARBA" id="ARBA00023136"/>
    </source>
</evidence>
<feature type="transmembrane region" description="Helical" evidence="7">
    <location>
        <begin position="226"/>
        <end position="244"/>
    </location>
</feature>
<keyword evidence="5 7" id="KW-0472">Membrane</keyword>
<comment type="similarity">
    <text evidence="2 6">Belongs to the ABC-3 integral membrane protein family.</text>
</comment>
<organism evidence="8 9">
    <name type="scientific">Sandaracinus amylolyticus</name>
    <dbReference type="NCBI Taxonomy" id="927083"/>
    <lineage>
        <taxon>Bacteria</taxon>
        <taxon>Pseudomonadati</taxon>
        <taxon>Myxococcota</taxon>
        <taxon>Polyangia</taxon>
        <taxon>Polyangiales</taxon>
        <taxon>Sandaracinaceae</taxon>
        <taxon>Sandaracinus</taxon>
    </lineage>
</organism>
<dbReference type="KEGG" id="samy:DB32_002629"/>
<dbReference type="GO" id="GO:0010043">
    <property type="term" value="P:response to zinc ion"/>
    <property type="evidence" value="ECO:0007669"/>
    <property type="project" value="TreeGrafter"/>
</dbReference>
<feature type="transmembrane region" description="Helical" evidence="7">
    <location>
        <begin position="46"/>
        <end position="64"/>
    </location>
</feature>
<feature type="transmembrane region" description="Helical" evidence="7">
    <location>
        <begin position="70"/>
        <end position="86"/>
    </location>
</feature>
<accession>A0A0F6W252</accession>
<dbReference type="STRING" id="927083.DB32_002629"/>
<evidence type="ECO:0000256" key="3">
    <source>
        <dbReference type="ARBA" id="ARBA00022692"/>
    </source>
</evidence>
<dbReference type="SUPFAM" id="SSF81345">
    <property type="entry name" value="ABC transporter involved in vitamin B12 uptake, BtuC"/>
    <property type="match status" value="1"/>
</dbReference>